<gene>
    <name evidence="1" type="ORF">BpHYR1_054126</name>
</gene>
<accession>A0A3M7SMQ2</accession>
<keyword evidence="2" id="KW-1185">Reference proteome</keyword>
<comment type="caution">
    <text evidence="1">The sequence shown here is derived from an EMBL/GenBank/DDBJ whole genome shotgun (WGS) entry which is preliminary data.</text>
</comment>
<dbReference type="EMBL" id="REGN01001110">
    <property type="protein sequence ID" value="RNA36982.1"/>
    <property type="molecule type" value="Genomic_DNA"/>
</dbReference>
<protein>
    <submittedName>
        <fullName evidence="1">Uncharacterized protein</fullName>
    </submittedName>
</protein>
<evidence type="ECO:0000313" key="1">
    <source>
        <dbReference type="EMBL" id="RNA36982.1"/>
    </source>
</evidence>
<proteinExistence type="predicted"/>
<sequence>MNYSVTSLKHLVLYYSLHYQINLIAKPLSSILITSPYYSTISFEKITSYNDKNFRDNLILGDYNKKTQQVDIEFQTIVRHILYDLTR</sequence>
<evidence type="ECO:0000313" key="2">
    <source>
        <dbReference type="Proteomes" id="UP000276133"/>
    </source>
</evidence>
<reference evidence="1 2" key="1">
    <citation type="journal article" date="2018" name="Sci. Rep.">
        <title>Genomic signatures of local adaptation to the degree of environmental predictability in rotifers.</title>
        <authorList>
            <person name="Franch-Gras L."/>
            <person name="Hahn C."/>
            <person name="Garcia-Roger E.M."/>
            <person name="Carmona M.J."/>
            <person name="Serra M."/>
            <person name="Gomez A."/>
        </authorList>
    </citation>
    <scope>NUCLEOTIDE SEQUENCE [LARGE SCALE GENOMIC DNA]</scope>
    <source>
        <strain evidence="1">HYR1</strain>
    </source>
</reference>
<dbReference type="Proteomes" id="UP000276133">
    <property type="component" value="Unassembled WGS sequence"/>
</dbReference>
<organism evidence="1 2">
    <name type="scientific">Brachionus plicatilis</name>
    <name type="common">Marine rotifer</name>
    <name type="synonym">Brachionus muelleri</name>
    <dbReference type="NCBI Taxonomy" id="10195"/>
    <lineage>
        <taxon>Eukaryota</taxon>
        <taxon>Metazoa</taxon>
        <taxon>Spiralia</taxon>
        <taxon>Gnathifera</taxon>
        <taxon>Rotifera</taxon>
        <taxon>Eurotatoria</taxon>
        <taxon>Monogononta</taxon>
        <taxon>Pseudotrocha</taxon>
        <taxon>Ploima</taxon>
        <taxon>Brachionidae</taxon>
        <taxon>Brachionus</taxon>
    </lineage>
</organism>
<name>A0A3M7SMQ2_BRAPC</name>
<dbReference type="AlphaFoldDB" id="A0A3M7SMQ2"/>